<keyword evidence="4" id="KW-1185">Reference proteome</keyword>
<feature type="compositionally biased region" description="Basic residues" evidence="1">
    <location>
        <begin position="22"/>
        <end position="31"/>
    </location>
</feature>
<dbReference type="OrthoDB" id="5339996at2"/>
<accession>I3XWF8</accession>
<keyword evidence="2" id="KW-0472">Membrane</keyword>
<reference evidence="3 4" key="1">
    <citation type="submission" date="2012-06" db="EMBL/GenBank/DDBJ databases">
        <title>Complete sequence of Sulfurospirillum barnesii SES-3.</title>
        <authorList>
            <consortium name="US DOE Joint Genome Institute"/>
            <person name="Lucas S."/>
            <person name="Han J."/>
            <person name="Lapidus A."/>
            <person name="Cheng J.-F."/>
            <person name="Goodwin L."/>
            <person name="Pitluck S."/>
            <person name="Peters L."/>
            <person name="Ovchinnikova G."/>
            <person name="Lu M."/>
            <person name="Detter J.C."/>
            <person name="Han C."/>
            <person name="Tapia R."/>
            <person name="Land M."/>
            <person name="Hauser L."/>
            <person name="Kyrpides N."/>
            <person name="Ivanova N."/>
            <person name="Pagani I."/>
            <person name="Stolz J."/>
            <person name="Arkin A."/>
            <person name="Dehal P."/>
            <person name="Oremland R."/>
            <person name="Saltikov C."/>
            <person name="Basu P."/>
            <person name="Hollibaugh J."/>
            <person name="Newman D."/>
            <person name="Stolyar S."/>
            <person name="Hazen T."/>
            <person name="Woyke T."/>
        </authorList>
    </citation>
    <scope>NUCLEOTIDE SEQUENCE [LARGE SCALE GENOMIC DNA]</scope>
    <source>
        <strain evidence="4">ATCC 700032 / DSM 10660 / SES-3</strain>
    </source>
</reference>
<dbReference type="KEGG" id="sba:Sulba_0983"/>
<proteinExistence type="predicted"/>
<evidence type="ECO:0000256" key="2">
    <source>
        <dbReference type="SAM" id="Phobius"/>
    </source>
</evidence>
<organism evidence="3 4">
    <name type="scientific">Sulfurospirillum barnesii (strain ATCC 700032 / DSM 10660 / SES-3)</name>
    <dbReference type="NCBI Taxonomy" id="760154"/>
    <lineage>
        <taxon>Bacteria</taxon>
        <taxon>Pseudomonadati</taxon>
        <taxon>Campylobacterota</taxon>
        <taxon>Epsilonproteobacteria</taxon>
        <taxon>Campylobacterales</taxon>
        <taxon>Sulfurospirillaceae</taxon>
        <taxon>Sulfurospirillum</taxon>
    </lineage>
</organism>
<keyword evidence="2" id="KW-0812">Transmembrane</keyword>
<dbReference type="PATRIC" id="fig|760154.4.peg.982"/>
<feature type="region of interest" description="Disordered" evidence="1">
    <location>
        <begin position="1"/>
        <end position="31"/>
    </location>
</feature>
<evidence type="ECO:0000313" key="3">
    <source>
        <dbReference type="EMBL" id="AFL68282.1"/>
    </source>
</evidence>
<keyword evidence="2" id="KW-1133">Transmembrane helix</keyword>
<sequence>MDETRKQHTRRKTSPTSTPKTIQKRVSKPKKKELLPAQKRPSFFLKTIAALVVLLFLGFGVKFALEQTLYANPLIGRWRAQTTLGIIEIEFERDAFSSFGTKHRVSYDVSEQFVLVMDESIKVGSLYKIIDKNTISSEAGGFKTLYKRVK</sequence>
<dbReference type="RefSeq" id="WP_014769161.1">
    <property type="nucleotide sequence ID" value="NC_018002.1"/>
</dbReference>
<dbReference type="HOGENOM" id="CLU_1748725_0_0_7"/>
<dbReference type="Proteomes" id="UP000006176">
    <property type="component" value="Chromosome"/>
</dbReference>
<dbReference type="EMBL" id="CP003333">
    <property type="protein sequence ID" value="AFL68282.1"/>
    <property type="molecule type" value="Genomic_DNA"/>
</dbReference>
<protein>
    <submittedName>
        <fullName evidence="3">Uncharacterized protein</fullName>
    </submittedName>
</protein>
<evidence type="ECO:0000313" key="4">
    <source>
        <dbReference type="Proteomes" id="UP000006176"/>
    </source>
</evidence>
<gene>
    <name evidence="3" type="ordered locus">Sulba_0983</name>
</gene>
<feature type="transmembrane region" description="Helical" evidence="2">
    <location>
        <begin position="43"/>
        <end position="65"/>
    </location>
</feature>
<name>I3XWF8_SULBS</name>
<evidence type="ECO:0000256" key="1">
    <source>
        <dbReference type="SAM" id="MobiDB-lite"/>
    </source>
</evidence>
<dbReference type="AlphaFoldDB" id="I3XWF8"/>